<dbReference type="SUPFAM" id="SSF56112">
    <property type="entry name" value="Protein kinase-like (PK-like)"/>
    <property type="match status" value="1"/>
</dbReference>
<keyword evidence="6" id="KW-0472">Membrane</keyword>
<dbReference type="PANTHER" id="PTHR32099">
    <property type="entry name" value="CYSTEINE-RICH REPEAT SECRETORY PROTEIN"/>
    <property type="match status" value="1"/>
</dbReference>
<dbReference type="InterPro" id="IPR000719">
    <property type="entry name" value="Prot_kinase_dom"/>
</dbReference>
<keyword evidence="2" id="KW-0677">Repeat</keyword>
<evidence type="ECO:0000259" key="7">
    <source>
        <dbReference type="PROSITE" id="PS50011"/>
    </source>
</evidence>
<protein>
    <recommendedName>
        <fullName evidence="10">Gnk2-homologous domain-containing protein</fullName>
    </recommendedName>
</protein>
<keyword evidence="3" id="KW-0325">Glycoprotein</keyword>
<dbReference type="AlphaFoldDB" id="A0A3P6BQC4"/>
<evidence type="ECO:0000313" key="9">
    <source>
        <dbReference type="EMBL" id="VDC99590.1"/>
    </source>
</evidence>
<dbReference type="PROSITE" id="PS50011">
    <property type="entry name" value="PROTEIN_KINASE_DOM"/>
    <property type="match status" value="1"/>
</dbReference>
<keyword evidence="4" id="KW-0067">ATP-binding</keyword>
<dbReference type="InterPro" id="IPR038408">
    <property type="entry name" value="GNK2_sf"/>
</dbReference>
<name>A0A3P6BQC4_BRAOL</name>
<dbReference type="Gene3D" id="3.30.430.20">
    <property type="entry name" value="Gnk2 domain, C-X8-C-X2-C motif"/>
    <property type="match status" value="2"/>
</dbReference>
<feature type="transmembrane region" description="Helical" evidence="6">
    <location>
        <begin position="534"/>
        <end position="554"/>
    </location>
</feature>
<dbReference type="FunFam" id="3.30.430.20:FF:000009">
    <property type="entry name" value="Cysteine-rich receptor-like protein kinase 28"/>
    <property type="match status" value="1"/>
</dbReference>
<dbReference type="InterPro" id="IPR002902">
    <property type="entry name" value="GNK2"/>
</dbReference>
<dbReference type="Pfam" id="PF01657">
    <property type="entry name" value="Stress-antifung"/>
    <property type="match status" value="2"/>
</dbReference>
<dbReference type="InterPro" id="IPR001245">
    <property type="entry name" value="Ser-Thr/Tyr_kinase_cat_dom"/>
</dbReference>
<keyword evidence="4" id="KW-0547">Nucleotide-binding</keyword>
<sequence>MYISLDIRTGFFGYLFGFFGFFRIFGLPVRVRLITLRVRICFVPPYEIHSGIFYISDRVRIGFFGSGLVRISDYGFYAQAYCLVSKDILKHCLVESDVDFVWWRLSWRFVCFWCHWCALVADVLGEVLPRSGRLKPRLRGSLVKVVSLKRSVKIAAVEDSVLRCTGWLMGMHVMFNLSNGTTTLWRHIKHCSKTPASGSTPGGDSEDEEEEEEKEKEGEKEGGRKKKKNFLDEEADEVPIAGEADTYEFDPVQGSFTANNTFAKNLNSLVSSLSSLTPKVYGFYSLTSGNSSGEPAYAIALCKREVKRHDCLRCIQTAARNITELYPGKKEDIVWYTHCMFRYSNRVIYGKKETDPTQGFIASEKISADRVEFQRLLRGLFDRLKGIAAAGGSNRKYAQGNGSASTGYRRFYGMAQCTPDLSEQDFNDCLDFGFQSMSICCDDVVATDTYSQENELGRGGFGSVYKGMFSDGQEIAVKRLSNTSGEGDIEFKNEIMLLAKLRHRNLVRLLGFCIKGEERLLFYEFIKNASLDRFIFVFSSYHILFRCLLIFVYLGNAIQND</sequence>
<keyword evidence="6" id="KW-1133">Transmembrane helix</keyword>
<dbReference type="CDD" id="cd23509">
    <property type="entry name" value="Gnk2-like"/>
    <property type="match status" value="2"/>
</dbReference>
<evidence type="ECO:0000256" key="3">
    <source>
        <dbReference type="ARBA" id="ARBA00023180"/>
    </source>
</evidence>
<feature type="binding site" evidence="4">
    <location>
        <position position="478"/>
    </location>
    <ligand>
        <name>ATP</name>
        <dbReference type="ChEBI" id="CHEBI:30616"/>
    </ligand>
</feature>
<keyword evidence="6" id="KW-0812">Transmembrane</keyword>
<dbReference type="Pfam" id="PF07714">
    <property type="entry name" value="PK_Tyr_Ser-Thr"/>
    <property type="match status" value="1"/>
</dbReference>
<feature type="compositionally biased region" description="Acidic residues" evidence="5">
    <location>
        <begin position="204"/>
        <end position="214"/>
    </location>
</feature>
<dbReference type="PROSITE" id="PS51473">
    <property type="entry name" value="GNK2"/>
    <property type="match status" value="2"/>
</dbReference>
<proteinExistence type="predicted"/>
<evidence type="ECO:0000256" key="1">
    <source>
        <dbReference type="ARBA" id="ARBA00022729"/>
    </source>
</evidence>
<feature type="transmembrane region" description="Helical" evidence="6">
    <location>
        <begin position="12"/>
        <end position="29"/>
    </location>
</feature>
<accession>A0A3P6BQC4</accession>
<organism evidence="9">
    <name type="scientific">Brassica oleracea</name>
    <name type="common">Wild cabbage</name>
    <dbReference type="NCBI Taxonomy" id="3712"/>
    <lineage>
        <taxon>Eukaryota</taxon>
        <taxon>Viridiplantae</taxon>
        <taxon>Streptophyta</taxon>
        <taxon>Embryophyta</taxon>
        <taxon>Tracheophyta</taxon>
        <taxon>Spermatophyta</taxon>
        <taxon>Magnoliopsida</taxon>
        <taxon>eudicotyledons</taxon>
        <taxon>Gunneridae</taxon>
        <taxon>Pentapetalae</taxon>
        <taxon>rosids</taxon>
        <taxon>malvids</taxon>
        <taxon>Brassicales</taxon>
        <taxon>Brassicaceae</taxon>
        <taxon>Brassiceae</taxon>
        <taxon>Brassica</taxon>
    </lineage>
</organism>
<dbReference type="FunFam" id="3.30.200.20:FF:000924">
    <property type="entry name" value="Uncharacterized protein"/>
    <property type="match status" value="1"/>
</dbReference>
<dbReference type="EMBL" id="LR031872">
    <property type="protein sequence ID" value="VDC99590.1"/>
    <property type="molecule type" value="Genomic_DNA"/>
</dbReference>
<dbReference type="InterPro" id="IPR011009">
    <property type="entry name" value="Kinase-like_dom_sf"/>
</dbReference>
<dbReference type="GO" id="GO:0005524">
    <property type="term" value="F:ATP binding"/>
    <property type="evidence" value="ECO:0007669"/>
    <property type="project" value="UniProtKB-UniRule"/>
</dbReference>
<feature type="domain" description="Gnk2-homologous" evidence="8">
    <location>
        <begin position="354"/>
        <end position="463"/>
    </location>
</feature>
<evidence type="ECO:0000256" key="5">
    <source>
        <dbReference type="SAM" id="MobiDB-lite"/>
    </source>
</evidence>
<dbReference type="PANTHER" id="PTHR32099:SF51">
    <property type="entry name" value="CYSTEINE-RICH RECEPTOR-LIKE PROTEIN KINASE 25 ISOFORM X1"/>
    <property type="match status" value="1"/>
</dbReference>
<feature type="region of interest" description="Disordered" evidence="5">
    <location>
        <begin position="192"/>
        <end position="231"/>
    </location>
</feature>
<keyword evidence="1" id="KW-0732">Signal</keyword>
<reference evidence="9" key="1">
    <citation type="submission" date="2018-11" db="EMBL/GenBank/DDBJ databases">
        <authorList>
            <consortium name="Genoscope - CEA"/>
            <person name="William W."/>
        </authorList>
    </citation>
    <scope>NUCLEOTIDE SEQUENCE</scope>
</reference>
<evidence type="ECO:0000256" key="6">
    <source>
        <dbReference type="SAM" id="Phobius"/>
    </source>
</evidence>
<evidence type="ECO:0000256" key="2">
    <source>
        <dbReference type="ARBA" id="ARBA00022737"/>
    </source>
</evidence>
<evidence type="ECO:0000256" key="4">
    <source>
        <dbReference type="PROSITE-ProRule" id="PRU10141"/>
    </source>
</evidence>
<feature type="domain" description="Gnk2-homologous" evidence="8">
    <location>
        <begin position="244"/>
        <end position="348"/>
    </location>
</feature>
<evidence type="ECO:0008006" key="10">
    <source>
        <dbReference type="Google" id="ProtNLM"/>
    </source>
</evidence>
<evidence type="ECO:0000259" key="8">
    <source>
        <dbReference type="PROSITE" id="PS51473"/>
    </source>
</evidence>
<dbReference type="Gene3D" id="3.30.200.20">
    <property type="entry name" value="Phosphorylase Kinase, domain 1"/>
    <property type="match status" value="1"/>
</dbReference>
<gene>
    <name evidence="9" type="ORF">BOLC3T20615H</name>
</gene>
<dbReference type="InterPro" id="IPR017441">
    <property type="entry name" value="Protein_kinase_ATP_BS"/>
</dbReference>
<dbReference type="GO" id="GO:0004672">
    <property type="term" value="F:protein kinase activity"/>
    <property type="evidence" value="ECO:0007669"/>
    <property type="project" value="InterPro"/>
</dbReference>
<dbReference type="PROSITE" id="PS00107">
    <property type="entry name" value="PROTEIN_KINASE_ATP"/>
    <property type="match status" value="1"/>
</dbReference>
<feature type="domain" description="Protein kinase" evidence="7">
    <location>
        <begin position="450"/>
        <end position="561"/>
    </location>
</feature>